<dbReference type="RefSeq" id="WP_288199682.1">
    <property type="nucleotide sequence ID" value="NZ_LT608334.1"/>
</dbReference>
<gene>
    <name evidence="1" type="ORF">KL86PLE_130125</name>
</gene>
<dbReference type="AlphaFoldDB" id="A0A212L9I3"/>
<dbReference type="EMBL" id="FMJD01000005">
    <property type="protein sequence ID" value="SCM74196.1"/>
    <property type="molecule type" value="Genomic_DNA"/>
</dbReference>
<dbReference type="SUPFAM" id="SSF52768">
    <property type="entry name" value="Arginase/deacetylase"/>
    <property type="match status" value="1"/>
</dbReference>
<accession>A0A212L9I3</accession>
<dbReference type="PANTHER" id="PTHR11358:SF41">
    <property type="entry name" value="ARGINASE"/>
    <property type="match status" value="1"/>
</dbReference>
<dbReference type="PANTHER" id="PTHR11358">
    <property type="entry name" value="ARGINASE/AGMATINASE"/>
    <property type="match status" value="1"/>
</dbReference>
<dbReference type="InterPro" id="IPR006035">
    <property type="entry name" value="Ureohydrolase"/>
</dbReference>
<dbReference type="Gene3D" id="3.40.800.10">
    <property type="entry name" value="Ureohydrolase domain"/>
    <property type="match status" value="1"/>
</dbReference>
<dbReference type="InterPro" id="IPR023696">
    <property type="entry name" value="Ureohydrolase_dom_sf"/>
</dbReference>
<evidence type="ECO:0008006" key="2">
    <source>
        <dbReference type="Google" id="ProtNLM"/>
    </source>
</evidence>
<organism evidence="1">
    <name type="scientific">uncultured Pleomorphomonas sp</name>
    <dbReference type="NCBI Taxonomy" id="442121"/>
    <lineage>
        <taxon>Bacteria</taxon>
        <taxon>Pseudomonadati</taxon>
        <taxon>Pseudomonadota</taxon>
        <taxon>Alphaproteobacteria</taxon>
        <taxon>Hyphomicrobiales</taxon>
        <taxon>Pleomorphomonadaceae</taxon>
        <taxon>Pleomorphomonas</taxon>
        <taxon>environmental samples</taxon>
    </lineage>
</organism>
<evidence type="ECO:0000313" key="1">
    <source>
        <dbReference type="EMBL" id="SCM74196.1"/>
    </source>
</evidence>
<proteinExistence type="predicted"/>
<dbReference type="GO" id="GO:0008783">
    <property type="term" value="F:agmatinase activity"/>
    <property type="evidence" value="ECO:0007669"/>
    <property type="project" value="TreeGrafter"/>
</dbReference>
<dbReference type="GO" id="GO:0046872">
    <property type="term" value="F:metal ion binding"/>
    <property type="evidence" value="ECO:0007669"/>
    <property type="project" value="InterPro"/>
</dbReference>
<protein>
    <recommendedName>
        <fullName evidence="2">Arginase</fullName>
    </recommendedName>
</protein>
<sequence length="317" mass="35341">MQLFLLHLDEALEAQTDFVRTCLMAGCREIDVREPGRDFRLWARQTAVDDLHRFLRASLATEKSGPKLCFTGSGDFHHVSALLIDLALDGVPQPVTIIHIDNHPDWVRFSGGLHCGSWINGVVDHPAVAKVITIGVCSDDLTSPERKGANLDLLAHGRLDLYPFDHSPSRVGRRLGRGRSFEQKSGYLHWRTIEETGVERFIELLMDRIDTEAVYVSLDKDVLCARDAVTNWDQGQMHLADILRLLSEVGKCHRVVGADVTGDYSRPRYAGGAWTRLMKFGESLLDQPRNARPDADVIAINSAANYALLDVFGAMMP</sequence>
<name>A0A212L9I3_9HYPH</name>
<dbReference type="GO" id="GO:0033389">
    <property type="term" value="P:putrescine biosynthetic process from arginine, via agmatine"/>
    <property type="evidence" value="ECO:0007669"/>
    <property type="project" value="TreeGrafter"/>
</dbReference>
<reference evidence="1" key="1">
    <citation type="submission" date="2016-08" db="EMBL/GenBank/DDBJ databases">
        <authorList>
            <person name="Seilhamer J.J."/>
        </authorList>
    </citation>
    <scope>NUCLEOTIDE SEQUENCE</scope>
    <source>
        <strain evidence="1">86</strain>
    </source>
</reference>